<proteinExistence type="predicted"/>
<name>A0A402CNP3_9BACT</name>
<reference evidence="1 2" key="1">
    <citation type="journal article" date="2019" name="Int. J. Syst. Evol. Microbiol.">
        <title>Capsulimonas corticalis gen. nov., sp. nov., an aerobic capsulated bacterium, of a novel bacterial order, Capsulimonadales ord. nov., of the class Armatimonadia of the phylum Armatimonadetes.</title>
        <authorList>
            <person name="Li J."/>
            <person name="Kudo C."/>
            <person name="Tonouchi A."/>
        </authorList>
    </citation>
    <scope>NUCLEOTIDE SEQUENCE [LARGE SCALE GENOMIC DNA]</scope>
    <source>
        <strain evidence="1 2">AX-7</strain>
    </source>
</reference>
<dbReference type="AlphaFoldDB" id="A0A402CNP3"/>
<dbReference type="KEGG" id="ccot:CCAX7_53280"/>
<evidence type="ECO:0000313" key="2">
    <source>
        <dbReference type="Proteomes" id="UP000287394"/>
    </source>
</evidence>
<accession>A0A402CNP3</accession>
<sequence>MPALGAQAFINTGVFLGLTFAARVWSKWRVDRRKQAALRTPLVDGAVLEAALTPRPADGDDADLLAELRETFALLNRQAYAEEFWGLHQQLETLDATLGAPQRATLRRALLRLLASSDRWLQLVSAKACADLQVAEAAAPIQLLLGAEGEPSKSDGVGDRYRTVLEEALVKLGSDPLSLEK</sequence>
<organism evidence="1 2">
    <name type="scientific">Capsulimonas corticalis</name>
    <dbReference type="NCBI Taxonomy" id="2219043"/>
    <lineage>
        <taxon>Bacteria</taxon>
        <taxon>Bacillati</taxon>
        <taxon>Armatimonadota</taxon>
        <taxon>Armatimonadia</taxon>
        <taxon>Capsulimonadales</taxon>
        <taxon>Capsulimonadaceae</taxon>
        <taxon>Capsulimonas</taxon>
    </lineage>
</organism>
<dbReference type="EMBL" id="AP025739">
    <property type="protein sequence ID" value="BDI33277.1"/>
    <property type="molecule type" value="Genomic_DNA"/>
</dbReference>
<protein>
    <submittedName>
        <fullName evidence="1">Uncharacterized protein</fullName>
    </submittedName>
</protein>
<keyword evidence="2" id="KW-1185">Reference proteome</keyword>
<dbReference type="Proteomes" id="UP000287394">
    <property type="component" value="Chromosome"/>
</dbReference>
<gene>
    <name evidence="1" type="ORF">CCAX7_53280</name>
</gene>
<dbReference type="RefSeq" id="WP_119319062.1">
    <property type="nucleotide sequence ID" value="NZ_AP025739.1"/>
</dbReference>
<evidence type="ECO:0000313" key="1">
    <source>
        <dbReference type="EMBL" id="BDI33277.1"/>
    </source>
</evidence>